<reference evidence="1 2" key="1">
    <citation type="submission" date="2016-03" db="EMBL/GenBank/DDBJ databases">
        <title>EvidentialGene: Evidence-directed Construction of Genes on Genomes.</title>
        <authorList>
            <person name="Gilbert D.G."/>
            <person name="Choi J.-H."/>
            <person name="Mockaitis K."/>
            <person name="Colbourne J."/>
            <person name="Pfrender M."/>
        </authorList>
    </citation>
    <scope>NUCLEOTIDE SEQUENCE [LARGE SCALE GENOMIC DNA]</scope>
    <source>
        <strain evidence="1 2">Xinb3</strain>
        <tissue evidence="1">Complete organism</tissue>
    </source>
</reference>
<name>A0A164ULG3_9CRUS</name>
<gene>
    <name evidence="1" type="ORF">APZ42_024293</name>
</gene>
<sequence>MRRLIVIVDSLSLARTYVNKMSWSGDGVRRISSAKQNESNR</sequence>
<keyword evidence="2" id="KW-1185">Reference proteome</keyword>
<proteinExistence type="predicted"/>
<organism evidence="1 2">
    <name type="scientific">Daphnia magna</name>
    <dbReference type="NCBI Taxonomy" id="35525"/>
    <lineage>
        <taxon>Eukaryota</taxon>
        <taxon>Metazoa</taxon>
        <taxon>Ecdysozoa</taxon>
        <taxon>Arthropoda</taxon>
        <taxon>Crustacea</taxon>
        <taxon>Branchiopoda</taxon>
        <taxon>Diplostraca</taxon>
        <taxon>Cladocera</taxon>
        <taxon>Anomopoda</taxon>
        <taxon>Daphniidae</taxon>
        <taxon>Daphnia</taxon>
    </lineage>
</organism>
<dbReference type="Proteomes" id="UP000076858">
    <property type="component" value="Unassembled WGS sequence"/>
</dbReference>
<comment type="caution">
    <text evidence="1">The sequence shown here is derived from an EMBL/GenBank/DDBJ whole genome shotgun (WGS) entry which is preliminary data.</text>
</comment>
<evidence type="ECO:0000313" key="2">
    <source>
        <dbReference type="Proteomes" id="UP000076858"/>
    </source>
</evidence>
<accession>A0A164ULG3</accession>
<evidence type="ECO:0000313" key="1">
    <source>
        <dbReference type="EMBL" id="KZS11471.1"/>
    </source>
</evidence>
<protein>
    <submittedName>
        <fullName evidence="1">Uncharacterized protein</fullName>
    </submittedName>
</protein>
<dbReference type="AlphaFoldDB" id="A0A164ULG3"/>
<dbReference type="EMBL" id="LRGB01001581">
    <property type="protein sequence ID" value="KZS11471.1"/>
    <property type="molecule type" value="Genomic_DNA"/>
</dbReference>